<feature type="transmembrane region" description="Helical" evidence="1">
    <location>
        <begin position="47"/>
        <end position="74"/>
    </location>
</feature>
<dbReference type="EMBL" id="FOIN01000023">
    <property type="protein sequence ID" value="SET62852.1"/>
    <property type="molecule type" value="Genomic_DNA"/>
</dbReference>
<proteinExistence type="predicted"/>
<keyword evidence="3" id="KW-1185">Reference proteome</keyword>
<feature type="transmembrane region" description="Helical" evidence="1">
    <location>
        <begin position="133"/>
        <end position="155"/>
    </location>
</feature>
<feature type="transmembrane region" description="Helical" evidence="1">
    <location>
        <begin position="95"/>
        <end position="121"/>
    </location>
</feature>
<feature type="transmembrane region" description="Helical" evidence="1">
    <location>
        <begin position="265"/>
        <end position="284"/>
    </location>
</feature>
<dbReference type="Proteomes" id="UP000198558">
    <property type="component" value="Unassembled WGS sequence"/>
</dbReference>
<evidence type="ECO:0000313" key="3">
    <source>
        <dbReference type="Proteomes" id="UP000198558"/>
    </source>
</evidence>
<protein>
    <submittedName>
        <fullName evidence="2">Uncharacterized protein</fullName>
    </submittedName>
</protein>
<dbReference type="AlphaFoldDB" id="A0A1I0FWR1"/>
<keyword evidence="1" id="KW-1133">Transmembrane helix</keyword>
<keyword evidence="1" id="KW-0472">Membrane</keyword>
<gene>
    <name evidence="2" type="ORF">SAMN04489758_12311</name>
</gene>
<evidence type="ECO:0000313" key="2">
    <source>
        <dbReference type="EMBL" id="SET62852.1"/>
    </source>
</evidence>
<keyword evidence="1" id="KW-0812">Transmembrane</keyword>
<feature type="transmembrane region" description="Helical" evidence="1">
    <location>
        <begin position="290"/>
        <end position="312"/>
    </location>
</feature>
<reference evidence="3" key="1">
    <citation type="submission" date="2016-10" db="EMBL/GenBank/DDBJ databases">
        <authorList>
            <person name="Varghese N."/>
            <person name="Submissions S."/>
        </authorList>
    </citation>
    <scope>NUCLEOTIDE SEQUENCE [LARGE SCALE GENOMIC DNA]</scope>
    <source>
        <strain evidence="3">DSM 1551</strain>
    </source>
</reference>
<evidence type="ECO:0000256" key="1">
    <source>
        <dbReference type="SAM" id="Phobius"/>
    </source>
</evidence>
<organism evidence="2 3">
    <name type="scientific">Thomasclavelia cocleata</name>
    <dbReference type="NCBI Taxonomy" id="69824"/>
    <lineage>
        <taxon>Bacteria</taxon>
        <taxon>Bacillati</taxon>
        <taxon>Bacillota</taxon>
        <taxon>Erysipelotrichia</taxon>
        <taxon>Erysipelotrichales</taxon>
        <taxon>Coprobacillaceae</taxon>
        <taxon>Thomasclavelia</taxon>
    </lineage>
</organism>
<accession>A0A1I0FWR1</accession>
<feature type="transmembrane region" description="Helical" evidence="1">
    <location>
        <begin position="201"/>
        <end position="234"/>
    </location>
</feature>
<feature type="transmembrane region" description="Helical" evidence="1">
    <location>
        <begin position="167"/>
        <end position="189"/>
    </location>
</feature>
<name>A0A1I0FWR1_9FIRM</name>
<feature type="transmembrane region" description="Helical" evidence="1">
    <location>
        <begin position="21"/>
        <end position="41"/>
    </location>
</feature>
<sequence length="623" mass="71975">MNSRKSWVNKPLLRNVIKNNLFPAKISLIVFFGFVALALISADGTGIGQLCIGLFGISAVVLTTVYPCLIQSYLINKTKSSMMKTIPLQSRCVWFTNYLAGYLIVLITLLIEGIGIIFIDIARSYNLVFSGNILFRFILMIFMLLFIYYTITFLVSSMAGNRLGQIVFSIVVYTLPVVLLGSLFIFSNYLVPGTINQFETYYIYVVFPLAAGLEFISTGNLVVIIHCFIALVLLELSYYVYKNRDDEHIDEPLVFNKIGIVLKSGIVLIVTITIFYLVLLFSYIDITFGIKGMLILLMVYLIIGIIIAIFVEMIFKSQYIYRKLLIYIPILLIFFGINYFIANSQYYKTLDEVIRKPSVAGELNISNFENDGSLSINIEHDQLLNLIEYLNKNRDKIHYQQIMNNNANVYFNLYNIDNRGNYNDTLLQYRFDKQLFIDYFKNQEKSYLNSDNFENESYLTGYYDGIEICLNSNETKQLYQMSKDQNIVAEDFFNGDMLELSGSSGKKYNLKGNERIYEFLKDEKIIGHTKFLEQCKKFIYDDTLLTDENSKIFEFIKEQLNIETFTLYNNEIELIEFDDIYATFSMNITAVGEIQNYDISLMIKLENENEKIIISSINRKAGE</sequence>
<feature type="transmembrane region" description="Helical" evidence="1">
    <location>
        <begin position="324"/>
        <end position="342"/>
    </location>
</feature>